<sequence>MIAQVTGLKPGNCVHTLGDAHLYSNHFDQAREQLTRTPRALPEMKINPAVTDLFAFKYEDFELTGYDPHPHIAAPIAI</sequence>
<dbReference type="Gene3D" id="3.30.572.10">
    <property type="entry name" value="Thymidylate synthase/dCMP hydroxymethylase domain"/>
    <property type="match status" value="1"/>
</dbReference>
<protein>
    <submittedName>
        <fullName evidence="4">Thymidylate synthase</fullName>
        <ecNumber evidence="4">2.1.1.45</ecNumber>
    </submittedName>
</protein>
<dbReference type="Pfam" id="PF00303">
    <property type="entry name" value="Thymidylat_synt"/>
    <property type="match status" value="1"/>
</dbReference>
<dbReference type="Proteomes" id="UP000053235">
    <property type="component" value="Unassembled WGS sequence"/>
</dbReference>
<proteinExistence type="predicted"/>
<feature type="domain" description="Thymidylate synthase/dCMP hydroxymethylase" evidence="3">
    <location>
        <begin position="1"/>
        <end position="78"/>
    </location>
</feature>
<name>A0A0M7A0F4_9HYPH</name>
<evidence type="ECO:0000256" key="2">
    <source>
        <dbReference type="ARBA" id="ARBA00022679"/>
    </source>
</evidence>
<dbReference type="PANTHER" id="PTHR11548">
    <property type="entry name" value="THYMIDYLATE SYNTHASE 1"/>
    <property type="match status" value="1"/>
</dbReference>
<dbReference type="SUPFAM" id="SSF55831">
    <property type="entry name" value="Thymidylate synthase/dCMP hydroxymethylase"/>
    <property type="match status" value="1"/>
</dbReference>
<dbReference type="EMBL" id="CXWD01000005">
    <property type="protein sequence ID" value="CTQ68077.1"/>
    <property type="molecule type" value="Genomic_DNA"/>
</dbReference>
<reference evidence="5" key="1">
    <citation type="submission" date="2015-07" db="EMBL/GenBank/DDBJ databases">
        <authorList>
            <person name="Rodrigo-Torres Lidia"/>
            <person name="Arahal R.David."/>
        </authorList>
    </citation>
    <scope>NUCLEOTIDE SEQUENCE [LARGE SCALE GENOMIC DNA]</scope>
    <source>
        <strain evidence="5">CECT 5112</strain>
    </source>
</reference>
<dbReference type="GO" id="GO:0005829">
    <property type="term" value="C:cytosol"/>
    <property type="evidence" value="ECO:0007669"/>
    <property type="project" value="TreeGrafter"/>
</dbReference>
<gene>
    <name evidence="4" type="primary">thyA_1</name>
    <name evidence="4" type="ORF">LAX5112_01626</name>
</gene>
<dbReference type="STRING" id="388408.LAX5112_01626"/>
<dbReference type="EC" id="2.1.1.45" evidence="4"/>
<dbReference type="PANTHER" id="PTHR11548:SF9">
    <property type="entry name" value="THYMIDYLATE SYNTHASE"/>
    <property type="match status" value="1"/>
</dbReference>
<organism evidence="4 5">
    <name type="scientific">Roseibium alexandrii</name>
    <dbReference type="NCBI Taxonomy" id="388408"/>
    <lineage>
        <taxon>Bacteria</taxon>
        <taxon>Pseudomonadati</taxon>
        <taxon>Pseudomonadota</taxon>
        <taxon>Alphaproteobacteria</taxon>
        <taxon>Hyphomicrobiales</taxon>
        <taxon>Stappiaceae</taxon>
        <taxon>Roseibium</taxon>
    </lineage>
</organism>
<evidence type="ECO:0000313" key="5">
    <source>
        <dbReference type="Proteomes" id="UP000053235"/>
    </source>
</evidence>
<evidence type="ECO:0000259" key="3">
    <source>
        <dbReference type="Pfam" id="PF00303"/>
    </source>
</evidence>
<dbReference type="GO" id="GO:0006231">
    <property type="term" value="P:dTMP biosynthetic process"/>
    <property type="evidence" value="ECO:0007669"/>
    <property type="project" value="TreeGrafter"/>
</dbReference>
<evidence type="ECO:0000256" key="1">
    <source>
        <dbReference type="ARBA" id="ARBA00022603"/>
    </source>
</evidence>
<dbReference type="GO" id="GO:0032259">
    <property type="term" value="P:methylation"/>
    <property type="evidence" value="ECO:0007669"/>
    <property type="project" value="UniProtKB-KW"/>
</dbReference>
<accession>A0A0M7A0F4</accession>
<dbReference type="AlphaFoldDB" id="A0A0M7A0F4"/>
<dbReference type="GO" id="GO:0004799">
    <property type="term" value="F:thymidylate synthase activity"/>
    <property type="evidence" value="ECO:0007669"/>
    <property type="project" value="UniProtKB-EC"/>
</dbReference>
<keyword evidence="5" id="KW-1185">Reference proteome</keyword>
<keyword evidence="2 4" id="KW-0808">Transferase</keyword>
<dbReference type="InterPro" id="IPR023451">
    <property type="entry name" value="Thymidate_synth/dCMP_Mease_dom"/>
</dbReference>
<dbReference type="InterPro" id="IPR045097">
    <property type="entry name" value="Thymidate_synth/dCMP_Mease"/>
</dbReference>
<keyword evidence="1 4" id="KW-0489">Methyltransferase</keyword>
<evidence type="ECO:0000313" key="4">
    <source>
        <dbReference type="EMBL" id="CTQ68077.1"/>
    </source>
</evidence>
<dbReference type="InterPro" id="IPR036926">
    <property type="entry name" value="Thymidate_synth/dCMP_Mease_sf"/>
</dbReference>